<proteinExistence type="predicted"/>
<dbReference type="EMBL" id="KB320953">
    <property type="protein sequence ID" value="ELW52766.1"/>
    <property type="molecule type" value="Genomic_DNA"/>
</dbReference>
<accession>L9JQH5</accession>
<keyword evidence="2" id="KW-1185">Reference proteome</keyword>
<gene>
    <name evidence="1" type="ORF">TREES_T100017933</name>
</gene>
<dbReference type="InParanoid" id="L9JQH5"/>
<reference evidence="2" key="2">
    <citation type="journal article" date="2013" name="Nat. Commun.">
        <title>Genome of the Chinese tree shrew.</title>
        <authorList>
            <person name="Fan Y."/>
            <person name="Huang Z.Y."/>
            <person name="Cao C.C."/>
            <person name="Chen C.S."/>
            <person name="Chen Y.X."/>
            <person name="Fan D.D."/>
            <person name="He J."/>
            <person name="Hou H.L."/>
            <person name="Hu L."/>
            <person name="Hu X.T."/>
            <person name="Jiang X.T."/>
            <person name="Lai R."/>
            <person name="Lang Y.S."/>
            <person name="Liang B."/>
            <person name="Liao S.G."/>
            <person name="Mu D."/>
            <person name="Ma Y.Y."/>
            <person name="Niu Y.Y."/>
            <person name="Sun X.Q."/>
            <person name="Xia J.Q."/>
            <person name="Xiao J."/>
            <person name="Xiong Z.Q."/>
            <person name="Xu L."/>
            <person name="Yang L."/>
            <person name="Zhang Y."/>
            <person name="Zhao W."/>
            <person name="Zhao X.D."/>
            <person name="Zheng Y.T."/>
            <person name="Zhou J.M."/>
            <person name="Zhu Y.B."/>
            <person name="Zhang G.J."/>
            <person name="Wang J."/>
            <person name="Yao Y.G."/>
        </authorList>
    </citation>
    <scope>NUCLEOTIDE SEQUENCE [LARGE SCALE GENOMIC DNA]</scope>
</reference>
<protein>
    <submittedName>
        <fullName evidence="1">Uncharacterized protein</fullName>
    </submittedName>
</protein>
<sequence length="132" mass="14359">MVGSPKSKGSQPLDSEDEAVAGGKITTLDHTSDSWPLGAELRTSSDLYVVAEPLTRWWVLDHISTQSFSTSKLIILNIGFCTKPCPLTPLVQTLPQHSDADLRTLAPLCPVSICQLPPVFTPHFTQLCVLMT</sequence>
<evidence type="ECO:0000313" key="1">
    <source>
        <dbReference type="EMBL" id="ELW52766.1"/>
    </source>
</evidence>
<dbReference type="AlphaFoldDB" id="L9JQH5"/>
<evidence type="ECO:0000313" key="2">
    <source>
        <dbReference type="Proteomes" id="UP000011518"/>
    </source>
</evidence>
<dbReference type="Proteomes" id="UP000011518">
    <property type="component" value="Unassembled WGS sequence"/>
</dbReference>
<name>L9JQH5_TUPCH</name>
<reference evidence="2" key="1">
    <citation type="submission" date="2012-07" db="EMBL/GenBank/DDBJ databases">
        <title>Genome of the Chinese tree shrew, a rising model animal genetically related to primates.</title>
        <authorList>
            <person name="Zhang G."/>
            <person name="Fan Y."/>
            <person name="Yao Y."/>
            <person name="Huang Z."/>
        </authorList>
    </citation>
    <scope>NUCLEOTIDE SEQUENCE [LARGE SCALE GENOMIC DNA]</scope>
</reference>
<organism evidence="1 2">
    <name type="scientific">Tupaia chinensis</name>
    <name type="common">Chinese tree shrew</name>
    <name type="synonym">Tupaia belangeri chinensis</name>
    <dbReference type="NCBI Taxonomy" id="246437"/>
    <lineage>
        <taxon>Eukaryota</taxon>
        <taxon>Metazoa</taxon>
        <taxon>Chordata</taxon>
        <taxon>Craniata</taxon>
        <taxon>Vertebrata</taxon>
        <taxon>Euteleostomi</taxon>
        <taxon>Mammalia</taxon>
        <taxon>Eutheria</taxon>
        <taxon>Euarchontoglires</taxon>
        <taxon>Scandentia</taxon>
        <taxon>Tupaiidae</taxon>
        <taxon>Tupaia</taxon>
    </lineage>
</organism>